<dbReference type="Gene3D" id="3.10.310.10">
    <property type="entry name" value="Diaminopimelate Epimerase, Chain A, domain 1"/>
    <property type="match status" value="2"/>
</dbReference>
<comment type="caution">
    <text evidence="3">The sequence shown here is derived from an EMBL/GenBank/DDBJ whole genome shotgun (WGS) entry which is preliminary data.</text>
</comment>
<dbReference type="InterPro" id="IPR003719">
    <property type="entry name" value="Phenazine_PhzF-like"/>
</dbReference>
<evidence type="ECO:0000313" key="4">
    <source>
        <dbReference type="Proteomes" id="UP001410795"/>
    </source>
</evidence>
<comment type="similarity">
    <text evidence="1">Belongs to the PhzF family.</text>
</comment>
<gene>
    <name evidence="3" type="ORF">GCM10022202_24600</name>
</gene>
<name>A0ABP7BJ70_9MICO</name>
<dbReference type="Proteomes" id="UP001410795">
    <property type="component" value="Unassembled WGS sequence"/>
</dbReference>
<sequence>MSDVSEVEILRLSAFPAAPGGGNPAGVVLDARGLDEARMQRIAAEVGYSETVFAVDPVVHGDARHVRVRYFSPTAEVPFCGHATIALSVALAERLGTGPFRFATPAGEVEIATAPGSVAPEASFTSVEPSVRELPADAARELLDLLGVARDDLDPRWPLLEAFAGNAHPVVALRSGDVFDGLAFDPGALRALMDRAGWPGTVTVVRFPDGDSDDSGEARVEARNLFPVGEITEDPATGSAAAALGAYVRELRGASAPARLVVDQGRHVGRPSVLTVDIPPRGGITVSGTALPIG</sequence>
<dbReference type="GO" id="GO:0016853">
    <property type="term" value="F:isomerase activity"/>
    <property type="evidence" value="ECO:0007669"/>
    <property type="project" value="UniProtKB-KW"/>
</dbReference>
<dbReference type="PANTHER" id="PTHR13774:SF39">
    <property type="entry name" value="BIOSYNTHESIS PROTEIN, PUTATIVE-RELATED"/>
    <property type="match status" value="1"/>
</dbReference>
<dbReference type="RefSeq" id="WP_221859391.1">
    <property type="nucleotide sequence ID" value="NZ_BAAAYV010000012.1"/>
</dbReference>
<dbReference type="Pfam" id="PF02567">
    <property type="entry name" value="PhzC-PhzF"/>
    <property type="match status" value="1"/>
</dbReference>
<dbReference type="SUPFAM" id="SSF54506">
    <property type="entry name" value="Diaminopimelate epimerase-like"/>
    <property type="match status" value="1"/>
</dbReference>
<protein>
    <submittedName>
        <fullName evidence="3">PhzF family phenazine biosynthesis isomerase</fullName>
    </submittedName>
</protein>
<reference evidence="4" key="1">
    <citation type="journal article" date="2019" name="Int. J. Syst. Evol. Microbiol.">
        <title>The Global Catalogue of Microorganisms (GCM) 10K type strain sequencing project: providing services to taxonomists for standard genome sequencing and annotation.</title>
        <authorList>
            <consortium name="The Broad Institute Genomics Platform"/>
            <consortium name="The Broad Institute Genome Sequencing Center for Infectious Disease"/>
            <person name="Wu L."/>
            <person name="Ma J."/>
        </authorList>
    </citation>
    <scope>NUCLEOTIDE SEQUENCE [LARGE SCALE GENOMIC DNA]</scope>
    <source>
        <strain evidence="4">JCM 16546</strain>
    </source>
</reference>
<accession>A0ABP7BJ70</accession>
<evidence type="ECO:0000256" key="2">
    <source>
        <dbReference type="ARBA" id="ARBA00023235"/>
    </source>
</evidence>
<dbReference type="PANTHER" id="PTHR13774">
    <property type="entry name" value="PHENAZINE BIOSYNTHESIS PROTEIN"/>
    <property type="match status" value="1"/>
</dbReference>
<organism evidence="3 4">
    <name type="scientific">Microbacterium marinilacus</name>
    <dbReference type="NCBI Taxonomy" id="415209"/>
    <lineage>
        <taxon>Bacteria</taxon>
        <taxon>Bacillati</taxon>
        <taxon>Actinomycetota</taxon>
        <taxon>Actinomycetes</taxon>
        <taxon>Micrococcales</taxon>
        <taxon>Microbacteriaceae</taxon>
        <taxon>Microbacterium</taxon>
    </lineage>
</organism>
<dbReference type="PIRSF" id="PIRSF016184">
    <property type="entry name" value="PhzC_PhzF"/>
    <property type="match status" value="1"/>
</dbReference>
<evidence type="ECO:0000256" key="1">
    <source>
        <dbReference type="ARBA" id="ARBA00008270"/>
    </source>
</evidence>
<evidence type="ECO:0000313" key="3">
    <source>
        <dbReference type="EMBL" id="GAA3662227.1"/>
    </source>
</evidence>
<proteinExistence type="inferred from homology"/>
<dbReference type="NCBIfam" id="TIGR00654">
    <property type="entry name" value="PhzF_family"/>
    <property type="match status" value="1"/>
</dbReference>
<dbReference type="EMBL" id="BAAAYV010000012">
    <property type="protein sequence ID" value="GAA3662227.1"/>
    <property type="molecule type" value="Genomic_DNA"/>
</dbReference>
<keyword evidence="2 3" id="KW-0413">Isomerase</keyword>
<keyword evidence="4" id="KW-1185">Reference proteome</keyword>